<comment type="caution">
    <text evidence="1">The sequence shown here is derived from an EMBL/GenBank/DDBJ whole genome shotgun (WGS) entry which is preliminary data.</text>
</comment>
<evidence type="ECO:0000313" key="1">
    <source>
        <dbReference type="EMBL" id="GGK60977.1"/>
    </source>
</evidence>
<reference evidence="1" key="1">
    <citation type="journal article" date="2014" name="Int. J. Syst. Evol. Microbiol.">
        <title>Complete genome sequence of Corynebacterium casei LMG S-19264T (=DSM 44701T), isolated from a smear-ripened cheese.</title>
        <authorList>
            <consortium name="US DOE Joint Genome Institute (JGI-PGF)"/>
            <person name="Walter F."/>
            <person name="Albersmeier A."/>
            <person name="Kalinowski J."/>
            <person name="Ruckert C."/>
        </authorList>
    </citation>
    <scope>NUCLEOTIDE SEQUENCE</scope>
    <source>
        <strain evidence="1">JCM 13064</strain>
    </source>
</reference>
<evidence type="ECO:0000313" key="2">
    <source>
        <dbReference type="Proteomes" id="UP000645217"/>
    </source>
</evidence>
<dbReference type="Proteomes" id="UP000645217">
    <property type="component" value="Unassembled WGS sequence"/>
</dbReference>
<reference evidence="1" key="2">
    <citation type="submission" date="2020-09" db="EMBL/GenBank/DDBJ databases">
        <authorList>
            <person name="Sun Q."/>
            <person name="Ohkuma M."/>
        </authorList>
    </citation>
    <scope>NUCLEOTIDE SEQUENCE</scope>
    <source>
        <strain evidence="1">JCM 13064</strain>
    </source>
</reference>
<dbReference type="AlphaFoldDB" id="A0A917QNV5"/>
<accession>A0A917QNV5</accession>
<proteinExistence type="predicted"/>
<keyword evidence="2" id="KW-1185">Reference proteome</keyword>
<dbReference type="RefSeq" id="WP_189160820.1">
    <property type="nucleotide sequence ID" value="NZ_BMNT01000001.1"/>
</dbReference>
<sequence>MTAAPEGQSLWAQLVDEAYAAFEAGKLREFQIPPDAAKLLPLARVEDARMMILAAAFQRWLQKEFRHLTPPPGG</sequence>
<name>A0A917QNV5_9ACTN</name>
<protein>
    <submittedName>
        <fullName evidence="1">Uncharacterized protein</fullName>
    </submittedName>
</protein>
<dbReference type="EMBL" id="BMNT01000001">
    <property type="protein sequence ID" value="GGK60977.1"/>
    <property type="molecule type" value="Genomic_DNA"/>
</dbReference>
<gene>
    <name evidence="1" type="ORF">GCM10007964_00080</name>
</gene>
<organism evidence="1 2">
    <name type="scientific">Sphaerisporangium melleum</name>
    <dbReference type="NCBI Taxonomy" id="321316"/>
    <lineage>
        <taxon>Bacteria</taxon>
        <taxon>Bacillati</taxon>
        <taxon>Actinomycetota</taxon>
        <taxon>Actinomycetes</taxon>
        <taxon>Streptosporangiales</taxon>
        <taxon>Streptosporangiaceae</taxon>
        <taxon>Sphaerisporangium</taxon>
    </lineage>
</organism>